<dbReference type="Ensembl" id="ENSUMAT00000021374.1">
    <property type="protein sequence ID" value="ENSUMAP00000018081.1"/>
    <property type="gene ID" value="ENSUMAG00000013285.1"/>
</dbReference>
<dbReference type="AlphaFoldDB" id="A0A452UBD1"/>
<sequence length="109" mass="12213">QPRDQESHALPTEPAGLPTFIAHNRQYGVGGGGAWQQVTEHGELYPLSHTSYPELKRIPVRHFNLNGPCLCGLVMFYQTALLSLGEPEQDLSPYCRQTYCLLVNSFQLL</sequence>
<name>A0A452UBD1_URSMA</name>
<organism evidence="1">
    <name type="scientific">Ursus maritimus</name>
    <name type="common">Polar bear</name>
    <name type="synonym">Thalarctos maritimus</name>
    <dbReference type="NCBI Taxonomy" id="29073"/>
    <lineage>
        <taxon>Eukaryota</taxon>
        <taxon>Metazoa</taxon>
        <taxon>Chordata</taxon>
        <taxon>Craniata</taxon>
        <taxon>Vertebrata</taxon>
        <taxon>Euteleostomi</taxon>
        <taxon>Mammalia</taxon>
        <taxon>Eutheria</taxon>
        <taxon>Laurasiatheria</taxon>
        <taxon>Carnivora</taxon>
        <taxon>Caniformia</taxon>
        <taxon>Ursidae</taxon>
        <taxon>Ursus</taxon>
    </lineage>
</organism>
<proteinExistence type="predicted"/>
<accession>A0A452UBD1</accession>
<evidence type="ECO:0000313" key="1">
    <source>
        <dbReference type="Ensembl" id="ENSUMAP00000018081"/>
    </source>
</evidence>
<reference evidence="1" key="1">
    <citation type="submission" date="2019-03" db="UniProtKB">
        <authorList>
            <consortium name="Ensembl"/>
        </authorList>
    </citation>
    <scope>IDENTIFICATION</scope>
</reference>
<protein>
    <submittedName>
        <fullName evidence="1">Uncharacterized protein</fullName>
    </submittedName>
</protein>